<sequence>MMPVPDQAKHRHSGSAAALTPLDAPCASLDESSQLDTKSTSGPGNLSHYPHAPAKASRPNIPSISNLTSLSSIDGKPTSNESPSAVCSPPWPDQYSHSPAFDEAIEKAALANSRSFPLQDVQEACLFRYFVEQISHWFDLCDEYRHFELVVPLRARQYPHLLDAMFAVAARHLSRMPQYKTDNGIQYNGYTLPCLGDHVAVEYMLKCIPPLRQFHDSQDSSDYLDSIIATAVILRQFEEIDHEDNAAADHDPRHQPHTPEKKVNFLAIIDSVLRSLPTDAVFGGRSLMQASYWMALRQEIYNSFTRKEPPRLILPLYFWHISSGANKIVMHLVQAAQWRWGGGSDTEYLRLVRQQQDLEDQVLTRFCPIYSRPADKSRGEIFPASWYASNVDTTTSQLGLIAKAFLIAENPFMTAGSAASEAASRAQWRKSECQVRTLLLQLCGVALSHTASPPALIQAVLGIGLYGDFFIDNYERQAIRSVVERTRDTHAWPVHHLLEMFK</sequence>
<reference evidence="3 4" key="1">
    <citation type="submission" date="2017-06" db="EMBL/GenBank/DDBJ databases">
        <title>Ant-infecting Ophiocordyceps genomes reveal a high diversity of potential behavioral manipulation genes and a possible major role for enterotoxins.</title>
        <authorList>
            <person name="De Bekker C."/>
            <person name="Evans H.C."/>
            <person name="Brachmann A."/>
            <person name="Hughes D.P."/>
        </authorList>
    </citation>
    <scope>NUCLEOTIDE SEQUENCE [LARGE SCALE GENOMIC DNA]</scope>
    <source>
        <strain evidence="3 4">Map64</strain>
    </source>
</reference>
<dbReference type="GO" id="GO:0045944">
    <property type="term" value="P:positive regulation of transcription by RNA polymerase II"/>
    <property type="evidence" value="ECO:0007669"/>
    <property type="project" value="TreeGrafter"/>
</dbReference>
<dbReference type="AlphaFoldDB" id="A0A2C5Y3V9"/>
<dbReference type="EMBL" id="NJET01000082">
    <property type="protein sequence ID" value="PHH62100.1"/>
    <property type="molecule type" value="Genomic_DNA"/>
</dbReference>
<evidence type="ECO:0008006" key="5">
    <source>
        <dbReference type="Google" id="ProtNLM"/>
    </source>
</evidence>
<dbReference type="STRING" id="1399860.A0A2C5Y3V9"/>
<accession>A0A2C5Y3V9</accession>
<comment type="caution">
    <text evidence="3">The sequence shown here is derived from an EMBL/GenBank/DDBJ whole genome shotgun (WGS) entry which is preliminary data.</text>
</comment>
<dbReference type="GO" id="GO:0005634">
    <property type="term" value="C:nucleus"/>
    <property type="evidence" value="ECO:0007669"/>
    <property type="project" value="TreeGrafter"/>
</dbReference>
<keyword evidence="4" id="KW-1185">Reference proteome</keyword>
<dbReference type="PANTHER" id="PTHR37534:SF2">
    <property type="entry name" value="N-ACETYLTRANSFERASE DOMAIN-CONTAINING PROTEIN"/>
    <property type="match status" value="1"/>
</dbReference>
<name>A0A2C5Y3V9_9HYPO</name>
<dbReference type="GO" id="GO:0000976">
    <property type="term" value="F:transcription cis-regulatory region binding"/>
    <property type="evidence" value="ECO:0007669"/>
    <property type="project" value="TreeGrafter"/>
</dbReference>
<protein>
    <recommendedName>
        <fullName evidence="5">ARCA protein</fullName>
    </recommendedName>
</protein>
<proteinExistence type="predicted"/>
<dbReference type="GO" id="GO:0003700">
    <property type="term" value="F:DNA-binding transcription factor activity"/>
    <property type="evidence" value="ECO:0007669"/>
    <property type="project" value="TreeGrafter"/>
</dbReference>
<feature type="compositionally biased region" description="Polar residues" evidence="2">
    <location>
        <begin position="30"/>
        <end position="44"/>
    </location>
</feature>
<evidence type="ECO:0000256" key="1">
    <source>
        <dbReference type="ARBA" id="ARBA00023242"/>
    </source>
</evidence>
<evidence type="ECO:0000313" key="3">
    <source>
        <dbReference type="EMBL" id="PHH62100.1"/>
    </source>
</evidence>
<keyword evidence="1" id="KW-0539">Nucleus</keyword>
<evidence type="ECO:0000313" key="4">
    <source>
        <dbReference type="Proteomes" id="UP000226192"/>
    </source>
</evidence>
<evidence type="ECO:0000256" key="2">
    <source>
        <dbReference type="SAM" id="MobiDB-lite"/>
    </source>
</evidence>
<dbReference type="OrthoDB" id="4525710at2759"/>
<gene>
    <name evidence="3" type="ORF">CDD81_7593</name>
</gene>
<feature type="compositionally biased region" description="Polar residues" evidence="2">
    <location>
        <begin position="60"/>
        <end position="85"/>
    </location>
</feature>
<feature type="region of interest" description="Disordered" evidence="2">
    <location>
        <begin position="1"/>
        <end position="89"/>
    </location>
</feature>
<dbReference type="PANTHER" id="PTHR37534">
    <property type="entry name" value="TRANSCRIPTIONAL ACTIVATOR PROTEIN UGA3"/>
    <property type="match status" value="1"/>
</dbReference>
<dbReference type="Proteomes" id="UP000226192">
    <property type="component" value="Unassembled WGS sequence"/>
</dbReference>
<organism evidence="3 4">
    <name type="scientific">Ophiocordyceps australis</name>
    <dbReference type="NCBI Taxonomy" id="1399860"/>
    <lineage>
        <taxon>Eukaryota</taxon>
        <taxon>Fungi</taxon>
        <taxon>Dikarya</taxon>
        <taxon>Ascomycota</taxon>
        <taxon>Pezizomycotina</taxon>
        <taxon>Sordariomycetes</taxon>
        <taxon>Hypocreomycetidae</taxon>
        <taxon>Hypocreales</taxon>
        <taxon>Ophiocordycipitaceae</taxon>
        <taxon>Ophiocordyceps</taxon>
    </lineage>
</organism>